<dbReference type="HOGENOM" id="CLU_2836039_0_0_1"/>
<organism evidence="1 2">
    <name type="scientific">Setaria italica</name>
    <name type="common">Foxtail millet</name>
    <name type="synonym">Panicum italicum</name>
    <dbReference type="NCBI Taxonomy" id="4555"/>
    <lineage>
        <taxon>Eukaryota</taxon>
        <taxon>Viridiplantae</taxon>
        <taxon>Streptophyta</taxon>
        <taxon>Embryophyta</taxon>
        <taxon>Tracheophyta</taxon>
        <taxon>Spermatophyta</taxon>
        <taxon>Magnoliopsida</taxon>
        <taxon>Liliopsida</taxon>
        <taxon>Poales</taxon>
        <taxon>Poaceae</taxon>
        <taxon>PACMAD clade</taxon>
        <taxon>Panicoideae</taxon>
        <taxon>Panicodae</taxon>
        <taxon>Paniceae</taxon>
        <taxon>Cenchrinae</taxon>
        <taxon>Setaria</taxon>
    </lineage>
</organism>
<reference evidence="2" key="1">
    <citation type="journal article" date="2012" name="Nat. Biotechnol.">
        <title>Reference genome sequence of the model plant Setaria.</title>
        <authorList>
            <person name="Bennetzen J.L."/>
            <person name="Schmutz J."/>
            <person name="Wang H."/>
            <person name="Percifield R."/>
            <person name="Hawkins J."/>
            <person name="Pontaroli A.C."/>
            <person name="Estep M."/>
            <person name="Feng L."/>
            <person name="Vaughn J.N."/>
            <person name="Grimwood J."/>
            <person name="Jenkins J."/>
            <person name="Barry K."/>
            <person name="Lindquist E."/>
            <person name="Hellsten U."/>
            <person name="Deshpande S."/>
            <person name="Wang X."/>
            <person name="Wu X."/>
            <person name="Mitros T."/>
            <person name="Triplett J."/>
            <person name="Yang X."/>
            <person name="Ye C.Y."/>
            <person name="Mauro-Herrera M."/>
            <person name="Wang L."/>
            <person name="Li P."/>
            <person name="Sharma M."/>
            <person name="Sharma R."/>
            <person name="Ronald P.C."/>
            <person name="Panaud O."/>
            <person name="Kellogg E.A."/>
            <person name="Brutnell T.P."/>
            <person name="Doust A.N."/>
            <person name="Tuskan G.A."/>
            <person name="Rokhsar D."/>
            <person name="Devos K.M."/>
        </authorList>
    </citation>
    <scope>NUCLEOTIDE SEQUENCE [LARGE SCALE GENOMIC DNA]</scope>
    <source>
        <strain evidence="2">cv. Yugu1</strain>
    </source>
</reference>
<sequence length="66" mass="7804">MSHRAQKMKIPVIRMNCLRIRVINQHTSSRMGNLPQTMDETSHQVIYHLVLLSLLQIWDIHAQRTN</sequence>
<dbReference type="Proteomes" id="UP000004995">
    <property type="component" value="Unassembled WGS sequence"/>
</dbReference>
<dbReference type="Gramene" id="KQL09740">
    <property type="protein sequence ID" value="KQL09740"/>
    <property type="gene ID" value="SETIT_008908mg"/>
</dbReference>
<name>K3Y3X0_SETIT</name>
<dbReference type="AlphaFoldDB" id="K3Y3X0"/>
<protein>
    <submittedName>
        <fullName evidence="1">Uncharacterized protein</fullName>
    </submittedName>
</protein>
<keyword evidence="2" id="KW-1185">Reference proteome</keyword>
<accession>K3Y3X0</accession>
<evidence type="ECO:0000313" key="2">
    <source>
        <dbReference type="Proteomes" id="UP000004995"/>
    </source>
</evidence>
<reference evidence="1" key="2">
    <citation type="submission" date="2018-08" db="UniProtKB">
        <authorList>
            <consortium name="EnsemblPlants"/>
        </authorList>
    </citation>
    <scope>IDENTIFICATION</scope>
    <source>
        <strain evidence="1">Yugu1</strain>
    </source>
</reference>
<dbReference type="InParanoid" id="K3Y3X0"/>
<dbReference type="EnsemblPlants" id="KQL09740">
    <property type="protein sequence ID" value="KQL09740"/>
    <property type="gene ID" value="SETIT_008908mg"/>
</dbReference>
<evidence type="ECO:0000313" key="1">
    <source>
        <dbReference type="EnsemblPlants" id="KQL09740"/>
    </source>
</evidence>
<dbReference type="EMBL" id="AGNK02002261">
    <property type="status" value="NOT_ANNOTATED_CDS"/>
    <property type="molecule type" value="Genomic_DNA"/>
</dbReference>
<proteinExistence type="predicted"/>